<comment type="caution">
    <text evidence="2">The sequence shown here is derived from an EMBL/GenBank/DDBJ whole genome shotgun (WGS) entry which is preliminary data.</text>
</comment>
<accession>A0AAV7WUZ6</accession>
<reference evidence="2" key="1">
    <citation type="journal article" date="2022" name="bioRxiv">
        <title>Sequencing and chromosome-scale assembly of the giantPleurodeles waltlgenome.</title>
        <authorList>
            <person name="Brown T."/>
            <person name="Elewa A."/>
            <person name="Iarovenko S."/>
            <person name="Subramanian E."/>
            <person name="Araus A.J."/>
            <person name="Petzold A."/>
            <person name="Susuki M."/>
            <person name="Suzuki K.-i.T."/>
            <person name="Hayashi T."/>
            <person name="Toyoda A."/>
            <person name="Oliveira C."/>
            <person name="Osipova E."/>
            <person name="Leigh N.D."/>
            <person name="Simon A."/>
            <person name="Yun M.H."/>
        </authorList>
    </citation>
    <scope>NUCLEOTIDE SEQUENCE</scope>
    <source>
        <strain evidence="2">20211129_DDA</strain>
        <tissue evidence="2">Liver</tissue>
    </source>
</reference>
<sequence length="176" mass="19747">MSRGPLQKLLHRRPALGRLLHSTCPFLTGARQVTPPSSSRQARREKGAEKKKKNQQQQQPAAGDVTPCPQPPPSLPTVRACCAACLCASFRHWRVRRRGARRRASLGLLCAGEGSLPRPSLRHVIDCSCQVWRPKNTLIVQKESIWREDGAKLLLPQGVQLQVVDRRRMAAPPWKF</sequence>
<organism evidence="2 3">
    <name type="scientific">Pleurodeles waltl</name>
    <name type="common">Iberian ribbed newt</name>
    <dbReference type="NCBI Taxonomy" id="8319"/>
    <lineage>
        <taxon>Eukaryota</taxon>
        <taxon>Metazoa</taxon>
        <taxon>Chordata</taxon>
        <taxon>Craniata</taxon>
        <taxon>Vertebrata</taxon>
        <taxon>Euteleostomi</taxon>
        <taxon>Amphibia</taxon>
        <taxon>Batrachia</taxon>
        <taxon>Caudata</taxon>
        <taxon>Salamandroidea</taxon>
        <taxon>Salamandridae</taxon>
        <taxon>Pleurodelinae</taxon>
        <taxon>Pleurodeles</taxon>
    </lineage>
</organism>
<protein>
    <submittedName>
        <fullName evidence="2">Uncharacterized protein</fullName>
    </submittedName>
</protein>
<keyword evidence="3" id="KW-1185">Reference proteome</keyword>
<dbReference type="AlphaFoldDB" id="A0AAV7WUZ6"/>
<dbReference type="Proteomes" id="UP001066276">
    <property type="component" value="Chromosome 1_1"/>
</dbReference>
<feature type="region of interest" description="Disordered" evidence="1">
    <location>
        <begin position="28"/>
        <end position="70"/>
    </location>
</feature>
<dbReference type="EMBL" id="JANPWB010000001">
    <property type="protein sequence ID" value="KAJ1216541.1"/>
    <property type="molecule type" value="Genomic_DNA"/>
</dbReference>
<evidence type="ECO:0000313" key="3">
    <source>
        <dbReference type="Proteomes" id="UP001066276"/>
    </source>
</evidence>
<name>A0AAV7WUZ6_PLEWA</name>
<evidence type="ECO:0000256" key="1">
    <source>
        <dbReference type="SAM" id="MobiDB-lite"/>
    </source>
</evidence>
<evidence type="ECO:0000313" key="2">
    <source>
        <dbReference type="EMBL" id="KAJ1216541.1"/>
    </source>
</evidence>
<gene>
    <name evidence="2" type="ORF">NDU88_004142</name>
</gene>
<proteinExistence type="predicted"/>